<organism evidence="1 2">
    <name type="scientific">Acetobacter garciniae</name>
    <dbReference type="NCBI Taxonomy" id="2817435"/>
    <lineage>
        <taxon>Bacteria</taxon>
        <taxon>Pseudomonadati</taxon>
        <taxon>Pseudomonadota</taxon>
        <taxon>Alphaproteobacteria</taxon>
        <taxon>Acetobacterales</taxon>
        <taxon>Acetobacteraceae</taxon>
        <taxon>Acetobacter</taxon>
    </lineage>
</organism>
<accession>A0A939HNT1</accession>
<dbReference type="GO" id="GO:0016020">
    <property type="term" value="C:membrane"/>
    <property type="evidence" value="ECO:0007669"/>
    <property type="project" value="InterPro"/>
</dbReference>
<dbReference type="InterPro" id="IPR005331">
    <property type="entry name" value="Sulfotransferase"/>
</dbReference>
<proteinExistence type="predicted"/>
<evidence type="ECO:0000313" key="1">
    <source>
        <dbReference type="EMBL" id="MBO1325746.1"/>
    </source>
</evidence>
<dbReference type="AlphaFoldDB" id="A0A939HNT1"/>
<comment type="caution">
    <text evidence="1">The sequence shown here is derived from an EMBL/GenBank/DDBJ whole genome shotgun (WGS) entry which is preliminary data.</text>
</comment>
<sequence>MLYTKADQNLVSPDFGARPLSGLRGADSHLPVKGAKAQGLPVTVLKSLASRMLGIQEFRDVHERAAERGVSLPLGKRRCLRLQKIKTAQTLFIHVPKNAGTSISRLLYGESMRHESVRYYRHVARELFSDQIVRFAIWRDPVDRFLSAYDFARKGGTAEVKISPAFQKKHMALKNIDAALDMLENAGSYYKLDHVFRPQSWYICDKYGAIDVDFLIDISRMDKISASIPALVHQTIPVINKTDRRTFRVTDQQRARILKFYASDEALRQHLA</sequence>
<reference evidence="1" key="1">
    <citation type="submission" date="2021-03" db="EMBL/GenBank/DDBJ databases">
        <title>The complete genome sequence of Acetobacter sp. TBRC 12339.</title>
        <authorList>
            <person name="Charoenyingcharoen P."/>
            <person name="Yukphan P."/>
        </authorList>
    </citation>
    <scope>NUCLEOTIDE SEQUENCE</scope>
    <source>
        <strain evidence="1">TBRC 12339</strain>
    </source>
</reference>
<dbReference type="Pfam" id="PF03567">
    <property type="entry name" value="Sulfotransfer_2"/>
    <property type="match status" value="1"/>
</dbReference>
<dbReference type="InterPro" id="IPR027417">
    <property type="entry name" value="P-loop_NTPase"/>
</dbReference>
<dbReference type="Gene3D" id="3.40.50.300">
    <property type="entry name" value="P-loop containing nucleotide triphosphate hydrolases"/>
    <property type="match status" value="1"/>
</dbReference>
<keyword evidence="2" id="KW-1185">Reference proteome</keyword>
<dbReference type="EMBL" id="JAFVMH010000005">
    <property type="protein sequence ID" value="MBO1325746.1"/>
    <property type="molecule type" value="Genomic_DNA"/>
</dbReference>
<dbReference type="GO" id="GO:0008146">
    <property type="term" value="F:sulfotransferase activity"/>
    <property type="evidence" value="ECO:0007669"/>
    <property type="project" value="InterPro"/>
</dbReference>
<dbReference type="Proteomes" id="UP000664073">
    <property type="component" value="Unassembled WGS sequence"/>
</dbReference>
<evidence type="ECO:0000313" key="2">
    <source>
        <dbReference type="Proteomes" id="UP000664073"/>
    </source>
</evidence>
<name>A0A939HNT1_9PROT</name>
<gene>
    <name evidence="1" type="ORF">J2D77_11325</name>
</gene>
<protein>
    <submittedName>
        <fullName evidence="1">Sulfotransferase family 2 domain-containing protein</fullName>
    </submittedName>
</protein>